<reference evidence="1 2" key="1">
    <citation type="submission" date="2021-06" db="EMBL/GenBank/DDBJ databases">
        <title>Caerostris extrusa draft genome.</title>
        <authorList>
            <person name="Kono N."/>
            <person name="Arakawa K."/>
        </authorList>
    </citation>
    <scope>NUCLEOTIDE SEQUENCE [LARGE SCALE GENOMIC DNA]</scope>
</reference>
<proteinExistence type="predicted"/>
<gene>
    <name evidence="1" type="ORF">CEXT_552831</name>
</gene>
<organism evidence="1 2">
    <name type="scientific">Caerostris extrusa</name>
    <name type="common">Bark spider</name>
    <name type="synonym">Caerostris bankana</name>
    <dbReference type="NCBI Taxonomy" id="172846"/>
    <lineage>
        <taxon>Eukaryota</taxon>
        <taxon>Metazoa</taxon>
        <taxon>Ecdysozoa</taxon>
        <taxon>Arthropoda</taxon>
        <taxon>Chelicerata</taxon>
        <taxon>Arachnida</taxon>
        <taxon>Araneae</taxon>
        <taxon>Araneomorphae</taxon>
        <taxon>Entelegynae</taxon>
        <taxon>Araneoidea</taxon>
        <taxon>Araneidae</taxon>
        <taxon>Caerostris</taxon>
    </lineage>
</organism>
<sequence>MIIHQCKCFHRDVTAAIFSLLVADGKNASSVGCFVRIRAESRLTSTQLERRNIVTAMIEGQRILKEEVPVGRGGSEGEERTVSYVVVLSELPVCRLTGPVDDQDAAVDIFGLH</sequence>
<keyword evidence="2" id="KW-1185">Reference proteome</keyword>
<dbReference type="AlphaFoldDB" id="A0AAV4QA84"/>
<accession>A0AAV4QA84</accession>
<evidence type="ECO:0000313" key="1">
    <source>
        <dbReference type="EMBL" id="GIY06319.1"/>
    </source>
</evidence>
<name>A0AAV4QA84_CAEEX</name>
<evidence type="ECO:0000313" key="2">
    <source>
        <dbReference type="Proteomes" id="UP001054945"/>
    </source>
</evidence>
<protein>
    <submittedName>
        <fullName evidence="1">Uncharacterized protein</fullName>
    </submittedName>
</protein>
<dbReference type="EMBL" id="BPLR01005947">
    <property type="protein sequence ID" value="GIY06319.1"/>
    <property type="molecule type" value="Genomic_DNA"/>
</dbReference>
<dbReference type="Proteomes" id="UP001054945">
    <property type="component" value="Unassembled WGS sequence"/>
</dbReference>
<comment type="caution">
    <text evidence="1">The sequence shown here is derived from an EMBL/GenBank/DDBJ whole genome shotgun (WGS) entry which is preliminary data.</text>
</comment>